<dbReference type="GO" id="GO:0016616">
    <property type="term" value="F:oxidoreductase activity, acting on the CH-OH group of donors, NAD or NADP as acceptor"/>
    <property type="evidence" value="ECO:0007669"/>
    <property type="project" value="TreeGrafter"/>
</dbReference>
<dbReference type="EMBL" id="ACFW01000049">
    <property type="protein sequence ID" value="EER23855.1"/>
    <property type="molecule type" value="Genomic_DNA"/>
</dbReference>
<sequence length="161" mass="17948">MEHCSGRNTIGSRTRHSSQPQLLGRIFREGHRPGWEAGIEASRNETRPRGNLWEAREHKNTTSSVSTYSTDITDVASVHATFKSIADKFRAVDVLINNAGYLPDLARFDQSDFDDWWSAFEVNVKGPASTVRSFLQIASPGATLINITSNLTGHPHTRLQK</sequence>
<evidence type="ECO:0000256" key="1">
    <source>
        <dbReference type="ARBA" id="ARBA00006484"/>
    </source>
</evidence>
<reference evidence="5 6" key="1">
    <citation type="journal article" date="2009" name="Genome Res.">
        <title>Comparative genomic analyses of the human fungal pathogens Coccidioides and their relatives.</title>
        <authorList>
            <person name="Sharpton T.J."/>
            <person name="Stajich J.E."/>
            <person name="Rounsley S.D."/>
            <person name="Gardner M.J."/>
            <person name="Wortman J.R."/>
            <person name="Jordar V.S."/>
            <person name="Maiti R."/>
            <person name="Kodira C.D."/>
            <person name="Neafsey D.E."/>
            <person name="Zeng Q."/>
            <person name="Hung C.-Y."/>
            <person name="McMahan C."/>
            <person name="Muszewska A."/>
            <person name="Grynberg M."/>
            <person name="Mandel M.A."/>
            <person name="Kellner E.M."/>
            <person name="Barker B.M."/>
            <person name="Galgiani J.N."/>
            <person name="Orbach M.J."/>
            <person name="Kirkland T.N."/>
            <person name="Cole G.T."/>
            <person name="Henn M.R."/>
            <person name="Birren B.W."/>
            <person name="Taylor J.W."/>
        </authorList>
    </citation>
    <scope>NUCLEOTIDE SEQUENCE [LARGE SCALE GENOMIC DNA]</scope>
    <source>
        <strain evidence="6">C735</strain>
    </source>
</reference>
<feature type="compositionally biased region" description="Polar residues" evidence="4">
    <location>
        <begin position="1"/>
        <end position="21"/>
    </location>
</feature>
<keyword evidence="2" id="KW-0521">NADP</keyword>
<evidence type="ECO:0000313" key="6">
    <source>
        <dbReference type="Proteomes" id="UP000009084"/>
    </source>
</evidence>
<dbReference type="SUPFAM" id="SSF51735">
    <property type="entry name" value="NAD(P)-binding Rossmann-fold domains"/>
    <property type="match status" value="1"/>
</dbReference>
<evidence type="ECO:0000256" key="3">
    <source>
        <dbReference type="ARBA" id="ARBA00023002"/>
    </source>
</evidence>
<keyword evidence="3" id="KW-0560">Oxidoreductase</keyword>
<dbReference type="PANTHER" id="PTHR42760">
    <property type="entry name" value="SHORT-CHAIN DEHYDROGENASES/REDUCTASES FAMILY MEMBER"/>
    <property type="match status" value="1"/>
</dbReference>
<feature type="region of interest" description="Disordered" evidence="4">
    <location>
        <begin position="1"/>
        <end position="22"/>
    </location>
</feature>
<dbReference type="AlphaFoldDB" id="C5PH52"/>
<organism evidence="5 6">
    <name type="scientific">Coccidioides posadasii (strain C735)</name>
    <name type="common">Valley fever fungus</name>
    <dbReference type="NCBI Taxonomy" id="222929"/>
    <lineage>
        <taxon>Eukaryota</taxon>
        <taxon>Fungi</taxon>
        <taxon>Dikarya</taxon>
        <taxon>Ascomycota</taxon>
        <taxon>Pezizomycotina</taxon>
        <taxon>Eurotiomycetes</taxon>
        <taxon>Eurotiomycetidae</taxon>
        <taxon>Onygenales</taxon>
        <taxon>Onygenaceae</taxon>
        <taxon>Coccidioides</taxon>
    </lineage>
</organism>
<proteinExistence type="inferred from homology"/>
<gene>
    <name evidence="5" type="ORF">CPC735_052250</name>
</gene>
<evidence type="ECO:0000256" key="4">
    <source>
        <dbReference type="SAM" id="MobiDB-lite"/>
    </source>
</evidence>
<name>C5PH52_COCP7</name>
<dbReference type="VEuPathDB" id="FungiDB:CPC735_052250"/>
<dbReference type="PANTHER" id="PTHR42760:SF37">
    <property type="entry name" value="CLAVALDEHYDE DEHYDROGENASE"/>
    <property type="match status" value="1"/>
</dbReference>
<evidence type="ECO:0000313" key="5">
    <source>
        <dbReference type="EMBL" id="EER23855.1"/>
    </source>
</evidence>
<comment type="caution">
    <text evidence="5">The sequence shown here is derived from an EMBL/GenBank/DDBJ whole genome shotgun (WGS) entry which is preliminary data.</text>
</comment>
<protein>
    <submittedName>
        <fullName evidence="5">Uncharacterized protein</fullName>
    </submittedName>
</protein>
<dbReference type="CDD" id="cd05233">
    <property type="entry name" value="SDR_c"/>
    <property type="match status" value="1"/>
</dbReference>
<dbReference type="InterPro" id="IPR036291">
    <property type="entry name" value="NAD(P)-bd_dom_sf"/>
</dbReference>
<dbReference type="InterPro" id="IPR002347">
    <property type="entry name" value="SDR_fam"/>
</dbReference>
<dbReference type="HOGENOM" id="CLU_1643527_0_0_1"/>
<dbReference type="OrthoDB" id="1933717at2759"/>
<dbReference type="Proteomes" id="UP000009084">
    <property type="component" value="Unassembled WGS sequence"/>
</dbReference>
<dbReference type="Gene3D" id="3.40.50.720">
    <property type="entry name" value="NAD(P)-binding Rossmann-like Domain"/>
    <property type="match status" value="1"/>
</dbReference>
<accession>C5PH52</accession>
<dbReference type="Pfam" id="PF00106">
    <property type="entry name" value="adh_short"/>
    <property type="match status" value="1"/>
</dbReference>
<evidence type="ECO:0000256" key="2">
    <source>
        <dbReference type="ARBA" id="ARBA00022857"/>
    </source>
</evidence>
<comment type="similarity">
    <text evidence="1">Belongs to the short-chain dehydrogenases/reductases (SDR) family.</text>
</comment>